<keyword evidence="1" id="KW-1133">Transmembrane helix</keyword>
<dbReference type="KEGG" id="cac:CA_C2649"/>
<reference evidence="2 3" key="1">
    <citation type="journal article" date="2001" name="J. Bacteriol.">
        <title>Genome sequence and comparative analysis of the solvent-producing bacterium Clostridium acetobutylicum.</title>
        <authorList>
            <person name="Nolling J."/>
            <person name="Breton G."/>
            <person name="Omelchenko M.V."/>
            <person name="Makarova K.S."/>
            <person name="Zeng Q."/>
            <person name="Gibson R."/>
            <person name="Lee H.M."/>
            <person name="Dubois J."/>
            <person name="Qiu D."/>
            <person name="Hitti J."/>
            <person name="Wolf Y.I."/>
            <person name="Tatusov R.L."/>
            <person name="Sabathe F."/>
            <person name="Doucette-Stamm L."/>
            <person name="Soucaille P."/>
            <person name="Daly M.J."/>
            <person name="Bennett G.N."/>
            <person name="Koonin E.V."/>
            <person name="Smith D.R."/>
        </authorList>
    </citation>
    <scope>NUCLEOTIDE SEQUENCE [LARGE SCALE GENOMIC DNA]</scope>
    <source>
        <strain evidence="3">ATCC 824 / DSM 792 / JCM 1419 / LMG 5710 / VKM B-1787</strain>
    </source>
</reference>
<dbReference type="eggNOG" id="COG5523">
    <property type="taxonomic scope" value="Bacteria"/>
</dbReference>
<feature type="transmembrane region" description="Helical" evidence="1">
    <location>
        <begin position="138"/>
        <end position="157"/>
    </location>
</feature>
<dbReference type="PATRIC" id="fig|272562.8.peg.2838"/>
<dbReference type="PANTHER" id="PTHR40076:SF1">
    <property type="entry name" value="MEMBRANE PROTEIN"/>
    <property type="match status" value="1"/>
</dbReference>
<feature type="transmembrane region" description="Helical" evidence="1">
    <location>
        <begin position="54"/>
        <end position="72"/>
    </location>
</feature>
<keyword evidence="1" id="KW-0472">Membrane</keyword>
<sequence>MEQNQSVKSSSELRRMSREQLKGKWGAAVLLIFVFGIVSIAFAIPYIGPTVIRLLIGGALTLGFKSCFVRIARRENFEIENLFSGFKNFGSALVLQLLMAIFQFLWALIAIIPFIIILISIGISISDAAYDPSVGVKLVLAYFLLIVLLIPAIIAGFRYSMAYYILNDNPDMGAYEAIVESKKMMKGNKWRLFWLRLTFIGWNLLSGVPLICSFIYLIVVAGDSERIPIAIVLIILSYIVILVASLFLLPYIETSKANFYENLRQLKENKLGVEE</sequence>
<feature type="transmembrane region" description="Helical" evidence="1">
    <location>
        <begin position="227"/>
        <end position="249"/>
    </location>
</feature>
<keyword evidence="1" id="KW-0812">Transmembrane</keyword>
<dbReference type="InterPro" id="IPR010380">
    <property type="entry name" value="DUF975"/>
</dbReference>
<gene>
    <name evidence="2" type="ordered locus">CA_C2649</name>
</gene>
<dbReference type="PIR" id="A97226">
    <property type="entry name" value="A97226"/>
</dbReference>
<dbReference type="Pfam" id="PF06161">
    <property type="entry name" value="DUF975"/>
    <property type="match status" value="1"/>
</dbReference>
<organism evidence="2 3">
    <name type="scientific">Clostridium acetobutylicum (strain ATCC 824 / DSM 792 / JCM 1419 / IAM 19013 / LMG 5710 / NBRC 13948 / NRRL B-527 / VKM B-1787 / 2291 / W)</name>
    <dbReference type="NCBI Taxonomy" id="272562"/>
    <lineage>
        <taxon>Bacteria</taxon>
        <taxon>Bacillati</taxon>
        <taxon>Bacillota</taxon>
        <taxon>Clostridia</taxon>
        <taxon>Eubacteriales</taxon>
        <taxon>Clostridiaceae</taxon>
        <taxon>Clostridium</taxon>
    </lineage>
</organism>
<name>Q97FS8_CLOAB</name>
<proteinExistence type="predicted"/>
<dbReference type="AlphaFoldDB" id="Q97FS8"/>
<keyword evidence="3" id="KW-1185">Reference proteome</keyword>
<feature type="transmembrane region" description="Helical" evidence="1">
    <location>
        <begin position="93"/>
        <end position="126"/>
    </location>
</feature>
<dbReference type="OrthoDB" id="9784844at2"/>
<evidence type="ECO:0000313" key="2">
    <source>
        <dbReference type="EMBL" id="AAK80596.1"/>
    </source>
</evidence>
<dbReference type="GeneID" id="44999117"/>
<dbReference type="HOGENOM" id="CLU_045673_1_1_9"/>
<protein>
    <submittedName>
        <fullName evidence="2">Uncharacterized conserved membrane protein</fullName>
    </submittedName>
</protein>
<dbReference type="STRING" id="272562.CA_C2649"/>
<feature type="transmembrane region" description="Helical" evidence="1">
    <location>
        <begin position="25"/>
        <end position="48"/>
    </location>
</feature>
<dbReference type="PANTHER" id="PTHR40076">
    <property type="entry name" value="MEMBRANE PROTEIN-RELATED"/>
    <property type="match status" value="1"/>
</dbReference>
<dbReference type="RefSeq" id="WP_010965937.1">
    <property type="nucleotide sequence ID" value="NC_003030.1"/>
</dbReference>
<accession>Q97FS8</accession>
<dbReference type="EMBL" id="AE001437">
    <property type="protein sequence ID" value="AAK80596.1"/>
    <property type="molecule type" value="Genomic_DNA"/>
</dbReference>
<feature type="transmembrane region" description="Helical" evidence="1">
    <location>
        <begin position="193"/>
        <end position="221"/>
    </location>
</feature>
<evidence type="ECO:0000313" key="3">
    <source>
        <dbReference type="Proteomes" id="UP000000814"/>
    </source>
</evidence>
<evidence type="ECO:0000256" key="1">
    <source>
        <dbReference type="SAM" id="Phobius"/>
    </source>
</evidence>
<dbReference type="Proteomes" id="UP000000814">
    <property type="component" value="Chromosome"/>
</dbReference>